<dbReference type="PANTHER" id="PTHR45661:SF3">
    <property type="entry name" value="IG-LIKE DOMAIN-CONTAINING PROTEIN"/>
    <property type="match status" value="1"/>
</dbReference>
<dbReference type="SUPFAM" id="SSF52058">
    <property type="entry name" value="L domain-like"/>
    <property type="match status" value="1"/>
</dbReference>
<dbReference type="EMBL" id="VSSQ01000060">
    <property type="protein sequence ID" value="MPL71593.1"/>
    <property type="molecule type" value="Genomic_DNA"/>
</dbReference>
<evidence type="ECO:0008006" key="3">
    <source>
        <dbReference type="Google" id="ProtNLM"/>
    </source>
</evidence>
<dbReference type="AlphaFoldDB" id="A0A644TXA0"/>
<protein>
    <recommendedName>
        <fullName evidence="3">Leucine-rich repeat domain-containing protein</fullName>
    </recommendedName>
</protein>
<dbReference type="InterPro" id="IPR032675">
    <property type="entry name" value="LRR_dom_sf"/>
</dbReference>
<dbReference type="InterPro" id="IPR026906">
    <property type="entry name" value="LRR_5"/>
</dbReference>
<dbReference type="Gene3D" id="3.80.10.10">
    <property type="entry name" value="Ribonuclease Inhibitor"/>
    <property type="match status" value="2"/>
</dbReference>
<evidence type="ECO:0000313" key="2">
    <source>
        <dbReference type="EMBL" id="MPL71593.1"/>
    </source>
</evidence>
<dbReference type="PANTHER" id="PTHR45661">
    <property type="entry name" value="SURFACE ANTIGEN"/>
    <property type="match status" value="1"/>
</dbReference>
<comment type="caution">
    <text evidence="2">The sequence shown here is derived from an EMBL/GenBank/DDBJ whole genome shotgun (WGS) entry which is preliminary data.</text>
</comment>
<proteinExistence type="predicted"/>
<sequence length="330" mass="34695">MKKSIQLTGMHIERYSRAIVNFRILIAVFLLAALLFVGGASATTVNGTCGENLTWTLDTDTGVLEIAGTGEMTDYSAITDIGWYNYRDTITSVSIGSGVTSIEQIAFSGCTSLTSVIIPDSVTSIGAWAFYHCTSLTSVVIPGSVTSIEVMAFSGCTSLTSVVIPDSVTSIEDSAFSGCTSLTSIVIPDSVTSIEDGAFSGCTSLTSVVIPDSVTSIGEYAFDDCYNLQVVDLSDTTALSSVGQFAFGSTQSSGLKSGSVIYVSDERTAALFIDGTNYYAPNTRIIVGKPAPETPVQEIPYSLVIGIIAAVFLIIGIVWIVKNGNNRDDL</sequence>
<gene>
    <name evidence="2" type="ORF">SDC9_17370</name>
</gene>
<name>A0A644TXA0_9ZZZZ</name>
<keyword evidence="1" id="KW-1133">Transmembrane helix</keyword>
<reference evidence="2" key="1">
    <citation type="submission" date="2019-08" db="EMBL/GenBank/DDBJ databases">
        <authorList>
            <person name="Kucharzyk K."/>
            <person name="Murdoch R.W."/>
            <person name="Higgins S."/>
            <person name="Loffler F."/>
        </authorList>
    </citation>
    <scope>NUCLEOTIDE SEQUENCE</scope>
</reference>
<dbReference type="Pfam" id="PF13306">
    <property type="entry name" value="LRR_5"/>
    <property type="match status" value="1"/>
</dbReference>
<feature type="transmembrane region" description="Helical" evidence="1">
    <location>
        <begin position="299"/>
        <end position="321"/>
    </location>
</feature>
<keyword evidence="1" id="KW-0812">Transmembrane</keyword>
<dbReference type="InterPro" id="IPR053139">
    <property type="entry name" value="Surface_bspA-like"/>
</dbReference>
<organism evidence="2">
    <name type="scientific">bioreactor metagenome</name>
    <dbReference type="NCBI Taxonomy" id="1076179"/>
    <lineage>
        <taxon>unclassified sequences</taxon>
        <taxon>metagenomes</taxon>
        <taxon>ecological metagenomes</taxon>
    </lineage>
</organism>
<accession>A0A644TXA0</accession>
<evidence type="ECO:0000256" key="1">
    <source>
        <dbReference type="SAM" id="Phobius"/>
    </source>
</evidence>
<keyword evidence="1" id="KW-0472">Membrane</keyword>